<feature type="transmembrane region" description="Helical" evidence="2">
    <location>
        <begin position="1057"/>
        <end position="1080"/>
    </location>
</feature>
<feature type="transmembrane region" description="Helical" evidence="2">
    <location>
        <begin position="562"/>
        <end position="583"/>
    </location>
</feature>
<feature type="compositionally biased region" description="Polar residues" evidence="1">
    <location>
        <begin position="75"/>
        <end position="84"/>
    </location>
</feature>
<feature type="transmembrane region" description="Helical" evidence="2">
    <location>
        <begin position="983"/>
        <end position="1004"/>
    </location>
</feature>
<feature type="region of interest" description="Disordered" evidence="1">
    <location>
        <begin position="496"/>
        <end position="526"/>
    </location>
</feature>
<feature type="region of interest" description="Disordered" evidence="1">
    <location>
        <begin position="910"/>
        <end position="933"/>
    </location>
</feature>
<feature type="compositionally biased region" description="Basic and acidic residues" evidence="1">
    <location>
        <begin position="1"/>
        <end position="10"/>
    </location>
</feature>
<feature type="transmembrane region" description="Helical" evidence="2">
    <location>
        <begin position="1016"/>
        <end position="1037"/>
    </location>
</feature>
<dbReference type="Proteomes" id="UP001165060">
    <property type="component" value="Unassembled WGS sequence"/>
</dbReference>
<name>A0ABQ6MP38_9STRA</name>
<evidence type="ECO:0000313" key="4">
    <source>
        <dbReference type="Proteomes" id="UP001165060"/>
    </source>
</evidence>
<feature type="transmembrane region" description="Helical" evidence="2">
    <location>
        <begin position="756"/>
        <end position="776"/>
    </location>
</feature>
<feature type="compositionally biased region" description="Polar residues" evidence="1">
    <location>
        <begin position="508"/>
        <end position="526"/>
    </location>
</feature>
<feature type="transmembrane region" description="Helical" evidence="2">
    <location>
        <begin position="955"/>
        <end position="977"/>
    </location>
</feature>
<feature type="transmembrane region" description="Helical" evidence="2">
    <location>
        <begin position="238"/>
        <end position="255"/>
    </location>
</feature>
<feature type="transmembrane region" description="Helical" evidence="2">
    <location>
        <begin position="658"/>
        <end position="679"/>
    </location>
</feature>
<feature type="non-terminal residue" evidence="3">
    <location>
        <position position="1"/>
    </location>
</feature>
<feature type="compositionally biased region" description="Polar residues" evidence="1">
    <location>
        <begin position="443"/>
        <end position="454"/>
    </location>
</feature>
<feature type="transmembrane region" description="Helical" evidence="2">
    <location>
        <begin position="797"/>
        <end position="820"/>
    </location>
</feature>
<feature type="transmembrane region" description="Helical" evidence="2">
    <location>
        <begin position="1217"/>
        <end position="1236"/>
    </location>
</feature>
<feature type="transmembrane region" description="Helical" evidence="2">
    <location>
        <begin position="603"/>
        <end position="621"/>
    </location>
</feature>
<sequence>FDLTEVKNVIHSEQAPELQQLQTTERRTRRESSAALTRRASPVLPSRAVDPRRSSVFASAPPPAPISLQPPPSEDLSQLTPTSESQNAVKFNMTSFSDDLQATSRPAPGPDPTLLQTFLRYFESDTPFELALFYRNSLFVVPVLNNVLLFYALIKNDEYYSYLTYTYAPFVMVCIVMHAMSRPKRTKNLDLLEEFAMLGFGVLLPLLINTVSHIVFAVHAPGREAPSYVPTYQRVMKILLSISAAVIGGFGGVYVARSARAALSFRSSEEIVEHVISKVFVGGASMLISILYLVLESGSCALSQINMGVDSLVATCDSIMGPNYAVGVHLASVFGYSVLFAPFNTLTTEQMMRLEMTVKQRIEMFLFCIGSGAALFLFGVKRPNKVMPSEYDNIMFVVYLTWGLIILLEIVHVRDVLRKQDKKRKQIVEDAEKRVKSIKLRQLRNQSTSSTSAMSARKAELKRHNTSPRLALENSESSDGLGLGLELSLRSSQKRSSAAELEGEPATLVSTGSVTRSHRSVSSQVETPQDLDKFALEAGAAPAAASVALDPRKLGFHPVMRWTLATVCLCEFVLSLTFCIIASGETHLINEQRTLDELQLTVWATWPLTALCIATLFMCNFDKEVFTARLASVCFVLGGISPWCLTGAFGYYDLYDGRLIVQIGVPVTMVGCACGLYFLALKIRRLVHDTLDENLKHGLVVNTFETLTYMMIPLMYLTLEGIGMLIGNPNPPKATEEMEIDTEVGFDEAFSMVKNIIKVNFMACMHIFGIGVYSIFFKPFSPFTVQDILRGNRNRRISAEIFLFSFATLIAMLSLATRYSGVSANAATGTLGAFALLREALSFLFLGAWWLMLFLEGYYLVQLGTNKIPGVTFAGAVRRTQSLSLSAEENRERARSSTREESAGGISEAVGGTVTFAPGTRRSSQAEQMAATERDAPITSRRQSVRETSFVLSPLWRMLFGSVPLFAMPLIAIIWIFEQGPAYPFVYLSFIPVNILCTYVIFFSSPGHKGFPLLEVLTFLVGGPGILLLGGVAEYRWKWLAGNRQSTTETSLDNRFMTTITISFRVIFAILLCSILPSFLRLRKLFANHLPNIGSFVTDIVCSSALRAMIPVGYVCFSSLGCIIDHGVKDTEISASCIQELSCNVGVALHLVGVCVFQPFLLRPFHTYTLQNVTQFELPLKEKCNLILLTISSAASMNLFAWRSFYGWDSDETMFKVVGTTIFLIVAVWSTIFATSTRKVLQREKMLLGDGTDGAGLQDAVGAAAVGFATGEMGVGAMAPGLV</sequence>
<feature type="transmembrane region" description="Helical" evidence="2">
    <location>
        <begin position="840"/>
        <end position="861"/>
    </location>
</feature>
<evidence type="ECO:0000256" key="2">
    <source>
        <dbReference type="SAM" id="Phobius"/>
    </source>
</evidence>
<feature type="compositionally biased region" description="Low complexity" evidence="1">
    <location>
        <begin position="472"/>
        <end position="481"/>
    </location>
</feature>
<feature type="transmembrane region" description="Helical" evidence="2">
    <location>
        <begin position="324"/>
        <end position="343"/>
    </location>
</feature>
<keyword evidence="4" id="KW-1185">Reference proteome</keyword>
<organism evidence="3 4">
    <name type="scientific">Tetraparma gracilis</name>
    <dbReference type="NCBI Taxonomy" id="2962635"/>
    <lineage>
        <taxon>Eukaryota</taxon>
        <taxon>Sar</taxon>
        <taxon>Stramenopiles</taxon>
        <taxon>Ochrophyta</taxon>
        <taxon>Bolidophyceae</taxon>
        <taxon>Parmales</taxon>
        <taxon>Triparmaceae</taxon>
        <taxon>Tetraparma</taxon>
    </lineage>
</organism>
<feature type="region of interest" description="Disordered" evidence="1">
    <location>
        <begin position="1"/>
        <end position="84"/>
    </location>
</feature>
<feature type="transmembrane region" description="Helical" evidence="2">
    <location>
        <begin position="394"/>
        <end position="417"/>
    </location>
</feature>
<feature type="transmembrane region" description="Helical" evidence="2">
    <location>
        <begin position="699"/>
        <end position="719"/>
    </location>
</feature>
<feature type="region of interest" description="Disordered" evidence="1">
    <location>
        <begin position="442"/>
        <end position="481"/>
    </location>
</feature>
<feature type="transmembrane region" description="Helical" evidence="2">
    <location>
        <begin position="1186"/>
        <end position="1205"/>
    </location>
</feature>
<gene>
    <name evidence="3" type="ORF">TeGR_g13674</name>
</gene>
<dbReference type="EMBL" id="BRYB01003029">
    <property type="protein sequence ID" value="GMI29334.1"/>
    <property type="molecule type" value="Genomic_DNA"/>
</dbReference>
<keyword evidence="2" id="KW-0472">Membrane</keyword>
<feature type="transmembrane region" description="Helical" evidence="2">
    <location>
        <begin position="191"/>
        <end position="218"/>
    </location>
</feature>
<feature type="transmembrane region" description="Helical" evidence="2">
    <location>
        <begin position="364"/>
        <end position="382"/>
    </location>
</feature>
<feature type="transmembrane region" description="Helical" evidence="2">
    <location>
        <begin position="132"/>
        <end position="153"/>
    </location>
</feature>
<accession>A0ABQ6MP38</accession>
<protein>
    <submittedName>
        <fullName evidence="3">Uncharacterized protein</fullName>
    </submittedName>
</protein>
<reference evidence="3 4" key="1">
    <citation type="journal article" date="2023" name="Commun. Biol.">
        <title>Genome analysis of Parmales, the sister group of diatoms, reveals the evolutionary specialization of diatoms from phago-mixotrophs to photoautotrophs.</title>
        <authorList>
            <person name="Ban H."/>
            <person name="Sato S."/>
            <person name="Yoshikawa S."/>
            <person name="Yamada K."/>
            <person name="Nakamura Y."/>
            <person name="Ichinomiya M."/>
            <person name="Sato N."/>
            <person name="Blanc-Mathieu R."/>
            <person name="Endo H."/>
            <person name="Kuwata A."/>
            <person name="Ogata H."/>
        </authorList>
    </citation>
    <scope>NUCLEOTIDE SEQUENCE [LARGE SCALE GENOMIC DNA]</scope>
</reference>
<keyword evidence="2" id="KW-0812">Transmembrane</keyword>
<feature type="transmembrane region" description="Helical" evidence="2">
    <location>
        <begin position="633"/>
        <end position="652"/>
    </location>
</feature>
<proteinExistence type="predicted"/>
<feature type="transmembrane region" description="Helical" evidence="2">
    <location>
        <begin position="159"/>
        <end position="179"/>
    </location>
</feature>
<evidence type="ECO:0000256" key="1">
    <source>
        <dbReference type="SAM" id="MobiDB-lite"/>
    </source>
</evidence>
<keyword evidence="2" id="KW-1133">Transmembrane helix</keyword>
<feature type="compositionally biased region" description="Pro residues" evidence="1">
    <location>
        <begin position="60"/>
        <end position="73"/>
    </location>
</feature>
<evidence type="ECO:0000313" key="3">
    <source>
        <dbReference type="EMBL" id="GMI29334.1"/>
    </source>
</evidence>
<comment type="caution">
    <text evidence="3">The sequence shown here is derived from an EMBL/GenBank/DDBJ whole genome shotgun (WGS) entry which is preliminary data.</text>
</comment>